<gene>
    <name evidence="6" type="ORF">HLH36_13420</name>
</gene>
<evidence type="ECO:0000256" key="3">
    <source>
        <dbReference type="ARBA" id="ARBA00023125"/>
    </source>
</evidence>
<keyword evidence="3" id="KW-0238">DNA-binding</keyword>
<proteinExistence type="inferred from homology"/>
<organism evidence="6 7">
    <name type="scientific">Gluconacetobacter aggeris</name>
    <dbReference type="NCBI Taxonomy" id="1286186"/>
    <lineage>
        <taxon>Bacteria</taxon>
        <taxon>Pseudomonadati</taxon>
        <taxon>Pseudomonadota</taxon>
        <taxon>Alphaproteobacteria</taxon>
        <taxon>Acetobacterales</taxon>
        <taxon>Acetobacteraceae</taxon>
        <taxon>Gluconacetobacter</taxon>
    </lineage>
</organism>
<comment type="caution">
    <text evidence="6">The sequence shown here is derived from an EMBL/GenBank/DDBJ whole genome shotgun (WGS) entry which is preliminary data.</text>
</comment>
<dbReference type="PANTHER" id="PTHR30346">
    <property type="entry name" value="TRANSCRIPTIONAL DUAL REGULATOR HCAR-RELATED"/>
    <property type="match status" value="1"/>
</dbReference>
<dbReference type="AlphaFoldDB" id="A0A7W4IUJ5"/>
<dbReference type="InterPro" id="IPR036390">
    <property type="entry name" value="WH_DNA-bd_sf"/>
</dbReference>
<reference evidence="6 7" key="1">
    <citation type="submission" date="2020-04" db="EMBL/GenBank/DDBJ databases">
        <title>Description of novel Gluconacetobacter.</title>
        <authorList>
            <person name="Sombolestani A."/>
        </authorList>
    </citation>
    <scope>NUCLEOTIDE SEQUENCE [LARGE SCALE GENOMIC DNA]</scope>
    <source>
        <strain evidence="6 7">LMG 27801</strain>
    </source>
</reference>
<dbReference type="Pfam" id="PF03466">
    <property type="entry name" value="LysR_substrate"/>
    <property type="match status" value="1"/>
</dbReference>
<evidence type="ECO:0000256" key="4">
    <source>
        <dbReference type="ARBA" id="ARBA00023163"/>
    </source>
</evidence>
<dbReference type="GO" id="GO:0003700">
    <property type="term" value="F:DNA-binding transcription factor activity"/>
    <property type="evidence" value="ECO:0007669"/>
    <property type="project" value="InterPro"/>
</dbReference>
<protein>
    <submittedName>
        <fullName evidence="6">LysR family transcriptional regulator</fullName>
    </submittedName>
</protein>
<dbReference type="PANTHER" id="PTHR30346:SF0">
    <property type="entry name" value="HCA OPERON TRANSCRIPTIONAL ACTIVATOR HCAR"/>
    <property type="match status" value="1"/>
</dbReference>
<dbReference type="Proteomes" id="UP000559860">
    <property type="component" value="Unassembled WGS sequence"/>
</dbReference>
<accession>A0A7W4IUJ5</accession>
<dbReference type="InterPro" id="IPR005119">
    <property type="entry name" value="LysR_subst-bd"/>
</dbReference>
<name>A0A7W4IUJ5_9PROT</name>
<feature type="domain" description="HTH lysR-type" evidence="5">
    <location>
        <begin position="2"/>
        <end position="59"/>
    </location>
</feature>
<dbReference type="GO" id="GO:0032993">
    <property type="term" value="C:protein-DNA complex"/>
    <property type="evidence" value="ECO:0007669"/>
    <property type="project" value="TreeGrafter"/>
</dbReference>
<dbReference type="Gene3D" id="1.10.10.10">
    <property type="entry name" value="Winged helix-like DNA-binding domain superfamily/Winged helix DNA-binding domain"/>
    <property type="match status" value="1"/>
</dbReference>
<evidence type="ECO:0000256" key="2">
    <source>
        <dbReference type="ARBA" id="ARBA00023015"/>
    </source>
</evidence>
<evidence type="ECO:0000313" key="6">
    <source>
        <dbReference type="EMBL" id="MBB2169340.1"/>
    </source>
</evidence>
<dbReference type="SUPFAM" id="SSF53850">
    <property type="entry name" value="Periplasmic binding protein-like II"/>
    <property type="match status" value="1"/>
</dbReference>
<evidence type="ECO:0000259" key="5">
    <source>
        <dbReference type="PROSITE" id="PS50931"/>
    </source>
</evidence>
<dbReference type="PRINTS" id="PR00039">
    <property type="entry name" value="HTHLYSR"/>
</dbReference>
<dbReference type="SUPFAM" id="SSF46785">
    <property type="entry name" value="Winged helix' DNA-binding domain"/>
    <property type="match status" value="1"/>
</dbReference>
<dbReference type="InterPro" id="IPR000847">
    <property type="entry name" value="LysR_HTH_N"/>
</dbReference>
<dbReference type="PROSITE" id="PS50931">
    <property type="entry name" value="HTH_LYSR"/>
    <property type="match status" value="1"/>
</dbReference>
<dbReference type="RefSeq" id="WP_182986856.1">
    <property type="nucleotide sequence ID" value="NZ_JABEQD010000009.1"/>
</dbReference>
<evidence type="ECO:0000256" key="1">
    <source>
        <dbReference type="ARBA" id="ARBA00009437"/>
    </source>
</evidence>
<sequence length="292" mass="32162">MIDIRQMRYFVVLAETLHFGRAAERLHLSQPPLSRQIAALEKELGVRLLERHSRHATLTHAGRRFLADSKAVLAAFDQACLNAQLAERGQLGELSIGFMMYATYTVIPGLVRRYVANYPMVHTRLREVVPGSLAADLLAGRFDAGIMFDPGFIRGLETSAILSEPLCLAVPADHPLAVRPLIEAKDLEDEPLIAAPVEVSSMLRDAIVQYCRSGGFEPTIRLETQLQHTIVNLVAEGLGIALVPQGIRKVTVAGTIFRDLENAPIVNHVVAWRPGNLNPALIPFLKECEQKA</sequence>
<dbReference type="EMBL" id="JABEQD010000009">
    <property type="protein sequence ID" value="MBB2169340.1"/>
    <property type="molecule type" value="Genomic_DNA"/>
</dbReference>
<dbReference type="FunFam" id="1.10.10.10:FF:000001">
    <property type="entry name" value="LysR family transcriptional regulator"/>
    <property type="match status" value="1"/>
</dbReference>
<dbReference type="InterPro" id="IPR036388">
    <property type="entry name" value="WH-like_DNA-bd_sf"/>
</dbReference>
<dbReference type="Pfam" id="PF00126">
    <property type="entry name" value="HTH_1"/>
    <property type="match status" value="1"/>
</dbReference>
<keyword evidence="4" id="KW-0804">Transcription</keyword>
<keyword evidence="2" id="KW-0805">Transcription regulation</keyword>
<dbReference type="Gene3D" id="3.40.190.10">
    <property type="entry name" value="Periplasmic binding protein-like II"/>
    <property type="match status" value="2"/>
</dbReference>
<dbReference type="GO" id="GO:0003677">
    <property type="term" value="F:DNA binding"/>
    <property type="evidence" value="ECO:0007669"/>
    <property type="project" value="UniProtKB-KW"/>
</dbReference>
<dbReference type="CDD" id="cd08414">
    <property type="entry name" value="PBP2_LTTR_aromatics_like"/>
    <property type="match status" value="1"/>
</dbReference>
<evidence type="ECO:0000313" key="7">
    <source>
        <dbReference type="Proteomes" id="UP000559860"/>
    </source>
</evidence>
<comment type="similarity">
    <text evidence="1">Belongs to the LysR transcriptional regulatory family.</text>
</comment>
<keyword evidence="7" id="KW-1185">Reference proteome</keyword>